<feature type="coiled-coil region" evidence="1">
    <location>
        <begin position="54"/>
        <end position="116"/>
    </location>
</feature>
<reference evidence="3 4" key="1">
    <citation type="submission" date="2023-09" db="EMBL/GenBank/DDBJ databases">
        <authorList>
            <person name="Wang M."/>
        </authorList>
    </citation>
    <scope>NUCLEOTIDE SEQUENCE [LARGE SCALE GENOMIC DNA]</scope>
    <source>
        <strain evidence="3">GT-2023</strain>
        <tissue evidence="3">Liver</tissue>
    </source>
</reference>
<name>A0ABR3NJF2_9TELE</name>
<protein>
    <recommendedName>
        <fullName evidence="5">L1 transposable element RRM domain-containing protein</fullName>
    </recommendedName>
</protein>
<feature type="region of interest" description="Disordered" evidence="2">
    <location>
        <begin position="1"/>
        <end position="27"/>
    </location>
</feature>
<dbReference type="InterPro" id="IPR004244">
    <property type="entry name" value="Transposase_22"/>
</dbReference>
<evidence type="ECO:0000313" key="4">
    <source>
        <dbReference type="Proteomes" id="UP001558613"/>
    </source>
</evidence>
<sequence length="278" mass="31455">MPATASQTHEGEAEKVSTDVPPDPDPNLMQAMKSMTDNIVAVIDTKISTVLEAIDNQSSKIQSIVQQVQEAENRIDVTETTCTANKTKIQHLEKRVQDLTDQVDDLENRGRRCNVRIISLPEDKEGSNPVRFFEKWIPDYLQLDTKAGTLKLERAHRSLAPKPAQGGQPRPVIVRFHNFQDKRRVMTAATKLFTLNSKQTSSSRDADSPKISFFNDYSAAVVQKRRAFNEVKSRLRELQMEYALLYPATLSVKVGRARKKFVSPEEVISFLDSRQVPE</sequence>
<evidence type="ECO:0000256" key="1">
    <source>
        <dbReference type="SAM" id="Coils"/>
    </source>
</evidence>
<gene>
    <name evidence="3" type="ORF">QQF64_023815</name>
</gene>
<evidence type="ECO:0000313" key="3">
    <source>
        <dbReference type="EMBL" id="KAL1277142.1"/>
    </source>
</evidence>
<keyword evidence="1" id="KW-0175">Coiled coil</keyword>
<dbReference type="PANTHER" id="PTHR11505">
    <property type="entry name" value="L1 TRANSPOSABLE ELEMENT-RELATED"/>
    <property type="match status" value="1"/>
</dbReference>
<dbReference type="Proteomes" id="UP001558613">
    <property type="component" value="Unassembled WGS sequence"/>
</dbReference>
<dbReference type="EMBL" id="JAYMGO010000003">
    <property type="protein sequence ID" value="KAL1277142.1"/>
    <property type="molecule type" value="Genomic_DNA"/>
</dbReference>
<evidence type="ECO:0000256" key="2">
    <source>
        <dbReference type="SAM" id="MobiDB-lite"/>
    </source>
</evidence>
<dbReference type="Gene3D" id="3.30.70.1820">
    <property type="entry name" value="L1 transposable element, RRM domain"/>
    <property type="match status" value="1"/>
</dbReference>
<dbReference type="SUPFAM" id="SSF57997">
    <property type="entry name" value="Tropomyosin"/>
    <property type="match status" value="1"/>
</dbReference>
<evidence type="ECO:0008006" key="5">
    <source>
        <dbReference type="Google" id="ProtNLM"/>
    </source>
</evidence>
<keyword evidence="4" id="KW-1185">Reference proteome</keyword>
<accession>A0ABR3NJF2</accession>
<dbReference type="Gene3D" id="3.30.250.20">
    <property type="entry name" value="L1 transposable element, C-terminal domain"/>
    <property type="match status" value="1"/>
</dbReference>
<proteinExistence type="predicted"/>
<dbReference type="Gene3D" id="1.20.5.340">
    <property type="match status" value="1"/>
</dbReference>
<dbReference type="InterPro" id="IPR042566">
    <property type="entry name" value="L1_C"/>
</dbReference>
<organism evidence="3 4">
    <name type="scientific">Cirrhinus molitorella</name>
    <name type="common">mud carp</name>
    <dbReference type="NCBI Taxonomy" id="172907"/>
    <lineage>
        <taxon>Eukaryota</taxon>
        <taxon>Metazoa</taxon>
        <taxon>Chordata</taxon>
        <taxon>Craniata</taxon>
        <taxon>Vertebrata</taxon>
        <taxon>Euteleostomi</taxon>
        <taxon>Actinopterygii</taxon>
        <taxon>Neopterygii</taxon>
        <taxon>Teleostei</taxon>
        <taxon>Ostariophysi</taxon>
        <taxon>Cypriniformes</taxon>
        <taxon>Cyprinidae</taxon>
        <taxon>Labeoninae</taxon>
        <taxon>Labeonini</taxon>
        <taxon>Cirrhinus</taxon>
    </lineage>
</organism>
<comment type="caution">
    <text evidence="3">The sequence shown here is derived from an EMBL/GenBank/DDBJ whole genome shotgun (WGS) entry which is preliminary data.</text>
</comment>